<reference evidence="1" key="1">
    <citation type="journal article" date="2014" name="Int. J. Syst. Evol. Microbiol.">
        <title>Complete genome sequence of Corynebacterium casei LMG S-19264T (=DSM 44701T), isolated from a smear-ripened cheese.</title>
        <authorList>
            <consortium name="US DOE Joint Genome Institute (JGI-PGF)"/>
            <person name="Walter F."/>
            <person name="Albersmeier A."/>
            <person name="Kalinowski J."/>
            <person name="Ruckert C."/>
        </authorList>
    </citation>
    <scope>NUCLEOTIDE SEQUENCE</scope>
    <source>
        <strain evidence="1">JCM 3313</strain>
    </source>
</reference>
<keyword evidence="2" id="KW-1185">Reference proteome</keyword>
<comment type="caution">
    <text evidence="1">The sequence shown here is derived from an EMBL/GenBank/DDBJ whole genome shotgun (WGS) entry which is preliminary data.</text>
</comment>
<reference evidence="1" key="2">
    <citation type="submission" date="2020-09" db="EMBL/GenBank/DDBJ databases">
        <authorList>
            <person name="Sun Q."/>
            <person name="Ohkuma M."/>
        </authorList>
    </citation>
    <scope>NUCLEOTIDE SEQUENCE</scope>
    <source>
        <strain evidence="1">JCM 3313</strain>
    </source>
</reference>
<sequence length="316" mass="34920">MDRLASARPKRLDTRVPTTNRVVAPLTRNPSGNELERAVDEPDWVPEGVDTSIPSVARTYDYLLGGAHNLAVDRRMADEMLRVLPGARHLVRLNRSFLRRAVTHLVRRGVRQFLDIGSGIPTAGNVHEVARAHAPDCRVVYVDKDPVAVAHSRMLLAGDERTDVVLADLRDPEDVLGRPEVKGLLDLDQPVALLLLLVVHFLTDEEDPVGLLGRYRDRLAPGSFLVVSHATDDRRAETMRRAADTVRRARSRDNLVYRDRAEVTALFTGYELEEPGVVGCALWRPDGAGSMADTPEDNTQVYVGVGRKPAPGERGT</sequence>
<evidence type="ECO:0000313" key="2">
    <source>
        <dbReference type="Proteomes" id="UP000639606"/>
    </source>
</evidence>
<dbReference type="EMBL" id="BMRG01000022">
    <property type="protein sequence ID" value="GGP81896.1"/>
    <property type="molecule type" value="Genomic_DNA"/>
</dbReference>
<dbReference type="InterPro" id="IPR006764">
    <property type="entry name" value="SAM_dep_MeTrfase_SAV2177_type"/>
</dbReference>
<dbReference type="AlphaFoldDB" id="A0A918EI02"/>
<proteinExistence type="predicted"/>
<organism evidence="1 2">
    <name type="scientific">Saccharothrix coeruleofusca</name>
    <dbReference type="NCBI Taxonomy" id="33919"/>
    <lineage>
        <taxon>Bacteria</taxon>
        <taxon>Bacillati</taxon>
        <taxon>Actinomycetota</taxon>
        <taxon>Actinomycetes</taxon>
        <taxon>Pseudonocardiales</taxon>
        <taxon>Pseudonocardiaceae</taxon>
        <taxon>Saccharothrix</taxon>
    </lineage>
</organism>
<name>A0A918EI02_9PSEU</name>
<accession>A0A918EI02</accession>
<evidence type="ECO:0000313" key="1">
    <source>
        <dbReference type="EMBL" id="GGP81896.1"/>
    </source>
</evidence>
<dbReference type="Proteomes" id="UP000639606">
    <property type="component" value="Unassembled WGS sequence"/>
</dbReference>
<dbReference type="Gene3D" id="3.40.50.150">
    <property type="entry name" value="Vaccinia Virus protein VP39"/>
    <property type="match status" value="1"/>
</dbReference>
<dbReference type="PIRSF" id="PIRSF017393">
    <property type="entry name" value="MTase_SAV2177"/>
    <property type="match status" value="1"/>
</dbReference>
<dbReference type="SUPFAM" id="SSF53335">
    <property type="entry name" value="S-adenosyl-L-methionine-dependent methyltransferases"/>
    <property type="match status" value="1"/>
</dbReference>
<evidence type="ECO:0008006" key="3">
    <source>
        <dbReference type="Google" id="ProtNLM"/>
    </source>
</evidence>
<dbReference type="Pfam" id="PF04672">
    <property type="entry name" value="Methyltransf_19"/>
    <property type="match status" value="1"/>
</dbReference>
<dbReference type="InterPro" id="IPR029063">
    <property type="entry name" value="SAM-dependent_MTases_sf"/>
</dbReference>
<gene>
    <name evidence="1" type="ORF">GCM10010185_64900</name>
</gene>
<protein>
    <recommendedName>
        <fullName evidence="3">S-adenosyl methyltransferase</fullName>
    </recommendedName>
</protein>
<dbReference type="CDD" id="cd02440">
    <property type="entry name" value="AdoMet_MTases"/>
    <property type="match status" value="1"/>
</dbReference>